<evidence type="ECO:0000259" key="1">
    <source>
        <dbReference type="Pfam" id="PF00078"/>
    </source>
</evidence>
<protein>
    <recommendedName>
        <fullName evidence="1">Reverse transcriptase domain-containing protein</fullName>
    </recommendedName>
</protein>
<dbReference type="PANTHER" id="PTHR24559">
    <property type="entry name" value="TRANSPOSON TY3-I GAG-POL POLYPROTEIN"/>
    <property type="match status" value="1"/>
</dbReference>
<dbReference type="PANTHER" id="PTHR24559:SF444">
    <property type="entry name" value="REVERSE TRANSCRIPTASE DOMAIN-CONTAINING PROTEIN"/>
    <property type="match status" value="1"/>
</dbReference>
<dbReference type="Proteomes" id="UP001454036">
    <property type="component" value="Unassembled WGS sequence"/>
</dbReference>
<dbReference type="InterPro" id="IPR043128">
    <property type="entry name" value="Rev_trsase/Diguanyl_cyclase"/>
</dbReference>
<dbReference type="SUPFAM" id="SSF56672">
    <property type="entry name" value="DNA/RNA polymerases"/>
    <property type="match status" value="1"/>
</dbReference>
<dbReference type="InterPro" id="IPR053134">
    <property type="entry name" value="RNA-dir_DNA_polymerase"/>
</dbReference>
<proteinExistence type="predicted"/>
<evidence type="ECO:0000313" key="3">
    <source>
        <dbReference type="Proteomes" id="UP001454036"/>
    </source>
</evidence>
<name>A0AAV3PHA5_LITER</name>
<dbReference type="Pfam" id="PF00078">
    <property type="entry name" value="RVT_1"/>
    <property type="match status" value="1"/>
</dbReference>
<dbReference type="EMBL" id="BAABME010001606">
    <property type="protein sequence ID" value="GAA0150508.1"/>
    <property type="molecule type" value="Genomic_DNA"/>
</dbReference>
<dbReference type="InterPro" id="IPR000477">
    <property type="entry name" value="RT_dom"/>
</dbReference>
<evidence type="ECO:0000313" key="2">
    <source>
        <dbReference type="EMBL" id="GAA0150508.1"/>
    </source>
</evidence>
<accession>A0AAV3PHA5</accession>
<dbReference type="InterPro" id="IPR043502">
    <property type="entry name" value="DNA/RNA_pol_sf"/>
</dbReference>
<sequence length="176" mass="20279">MTRGLRLPGRLPEVIPFGLKNAGSTYQRMVNHIFKEHIGRNMKIYVDDMLVKSRRRDERLGNFTETVSQLKVFRLSINPEKCSFGVTSRKFLSFMIRRLAALSRFISKSGDRNLSFFKKIRQASKEPFIWDAECAEAFAELKEYLRSPKLLTRPEGTEELQLYLAVSEGAVSNVLV</sequence>
<dbReference type="Gene3D" id="3.30.70.270">
    <property type="match status" value="1"/>
</dbReference>
<feature type="domain" description="Reverse transcriptase" evidence="1">
    <location>
        <begin position="13"/>
        <end position="95"/>
    </location>
</feature>
<dbReference type="CDD" id="cd01647">
    <property type="entry name" value="RT_LTR"/>
    <property type="match status" value="1"/>
</dbReference>
<keyword evidence="3" id="KW-1185">Reference proteome</keyword>
<gene>
    <name evidence="2" type="ORF">LIER_09435</name>
</gene>
<organism evidence="2 3">
    <name type="scientific">Lithospermum erythrorhizon</name>
    <name type="common">Purple gromwell</name>
    <name type="synonym">Lithospermum officinale var. erythrorhizon</name>
    <dbReference type="NCBI Taxonomy" id="34254"/>
    <lineage>
        <taxon>Eukaryota</taxon>
        <taxon>Viridiplantae</taxon>
        <taxon>Streptophyta</taxon>
        <taxon>Embryophyta</taxon>
        <taxon>Tracheophyta</taxon>
        <taxon>Spermatophyta</taxon>
        <taxon>Magnoliopsida</taxon>
        <taxon>eudicotyledons</taxon>
        <taxon>Gunneridae</taxon>
        <taxon>Pentapetalae</taxon>
        <taxon>asterids</taxon>
        <taxon>lamiids</taxon>
        <taxon>Boraginales</taxon>
        <taxon>Boraginaceae</taxon>
        <taxon>Boraginoideae</taxon>
        <taxon>Lithospermeae</taxon>
        <taxon>Lithospermum</taxon>
    </lineage>
</organism>
<comment type="caution">
    <text evidence="2">The sequence shown here is derived from an EMBL/GenBank/DDBJ whole genome shotgun (WGS) entry which is preliminary data.</text>
</comment>
<dbReference type="AlphaFoldDB" id="A0AAV3PHA5"/>
<reference evidence="2 3" key="1">
    <citation type="submission" date="2024-01" db="EMBL/GenBank/DDBJ databases">
        <title>The complete chloroplast genome sequence of Lithospermum erythrorhizon: insights into the phylogenetic relationship among Boraginaceae species and the maternal lineages of purple gromwells.</title>
        <authorList>
            <person name="Okada T."/>
            <person name="Watanabe K."/>
        </authorList>
    </citation>
    <scope>NUCLEOTIDE SEQUENCE [LARGE SCALE GENOMIC DNA]</scope>
</reference>